<keyword evidence="10" id="KW-0206">Cytoskeleton</keyword>
<comment type="subcellular location">
    <subcellularLocation>
        <location evidence="1">Cytoplasm</location>
        <location evidence="1">Cytoskeleton</location>
        <location evidence="1">Microtubule organizing center</location>
        <location evidence="1">Centrosome</location>
    </subcellularLocation>
    <subcellularLocation>
        <location evidence="2">Cytoplasm</location>
        <location evidence="2">Cytoskeleton</location>
        <location evidence="2">Spindle pole</location>
    </subcellularLocation>
</comment>
<keyword evidence="5" id="KW-0723">Serine/threonine-protein kinase</keyword>
<dbReference type="InterPro" id="IPR000719">
    <property type="entry name" value="Prot_kinase_dom"/>
</dbReference>
<keyword evidence="13" id="KW-1185">Reference proteome</keyword>
<keyword evidence="7" id="KW-0547">Nucleotide-binding</keyword>
<dbReference type="GO" id="GO:0005524">
    <property type="term" value="F:ATP binding"/>
    <property type="evidence" value="ECO:0007669"/>
    <property type="project" value="UniProtKB-KW"/>
</dbReference>
<dbReference type="AlphaFoldDB" id="A0A8J3ZGR7"/>
<keyword evidence="6" id="KW-0808">Transferase</keyword>
<name>A0A8J3ZGR7_9ACTN</name>
<keyword evidence="10" id="KW-0963">Cytoplasm</keyword>
<comment type="caution">
    <text evidence="12">The sequence shown here is derived from an EMBL/GenBank/DDBJ whole genome shotgun (WGS) entry which is preliminary data.</text>
</comment>
<comment type="similarity">
    <text evidence="3">Belongs to the protein kinase superfamily. NEK Ser/Thr protein kinase family. NIMA subfamily.</text>
</comment>
<reference evidence="12" key="1">
    <citation type="submission" date="2021-01" db="EMBL/GenBank/DDBJ databases">
        <title>Whole genome shotgun sequence of Virgisporangium aurantiacum NBRC 16421.</title>
        <authorList>
            <person name="Komaki H."/>
            <person name="Tamura T."/>
        </authorList>
    </citation>
    <scope>NUCLEOTIDE SEQUENCE</scope>
    <source>
        <strain evidence="12">NBRC 16421</strain>
    </source>
</reference>
<evidence type="ECO:0000313" key="13">
    <source>
        <dbReference type="Proteomes" id="UP000612585"/>
    </source>
</evidence>
<dbReference type="GO" id="GO:0004674">
    <property type="term" value="F:protein serine/threonine kinase activity"/>
    <property type="evidence" value="ECO:0007669"/>
    <property type="project" value="UniProtKB-KW"/>
</dbReference>
<dbReference type="PROSITE" id="PS50011">
    <property type="entry name" value="PROTEIN_KINASE_DOM"/>
    <property type="match status" value="1"/>
</dbReference>
<keyword evidence="8" id="KW-0418">Kinase</keyword>
<gene>
    <name evidence="12" type="ORF">Vau01_110570</name>
</gene>
<protein>
    <recommendedName>
        <fullName evidence="4">non-specific serine/threonine protein kinase</fullName>
        <ecNumber evidence="4">2.7.11.1</ecNumber>
    </recommendedName>
</protein>
<evidence type="ECO:0000256" key="5">
    <source>
        <dbReference type="ARBA" id="ARBA00022527"/>
    </source>
</evidence>
<dbReference type="EMBL" id="BOPG01000098">
    <property type="protein sequence ID" value="GIJ63541.1"/>
    <property type="molecule type" value="Genomic_DNA"/>
</dbReference>
<dbReference type="InterPro" id="IPR001245">
    <property type="entry name" value="Ser-Thr/Tyr_kinase_cat_dom"/>
</dbReference>
<evidence type="ECO:0000256" key="4">
    <source>
        <dbReference type="ARBA" id="ARBA00012513"/>
    </source>
</evidence>
<dbReference type="Gene3D" id="1.10.510.10">
    <property type="entry name" value="Transferase(Phosphotransferase) domain 1"/>
    <property type="match status" value="1"/>
</dbReference>
<keyword evidence="9" id="KW-0067">ATP-binding</keyword>
<dbReference type="SUPFAM" id="SSF56112">
    <property type="entry name" value="Protein kinase-like (PK-like)"/>
    <property type="match status" value="1"/>
</dbReference>
<evidence type="ECO:0000256" key="10">
    <source>
        <dbReference type="ARBA" id="ARBA00023212"/>
    </source>
</evidence>
<evidence type="ECO:0000313" key="12">
    <source>
        <dbReference type="EMBL" id="GIJ63541.1"/>
    </source>
</evidence>
<evidence type="ECO:0000256" key="1">
    <source>
        <dbReference type="ARBA" id="ARBA00004300"/>
    </source>
</evidence>
<evidence type="ECO:0000259" key="11">
    <source>
        <dbReference type="PROSITE" id="PS50011"/>
    </source>
</evidence>
<sequence>MGALMDVELSRADLGRIGDKLGAGGQAVVYRLPDLRLPDDRRELAYKEYRPGHAPPVGMKAIVSKRTGLTATNRAKLDSIAVWPVRAVRDGDRNCGVVLPVIPAEFFQSRRLPGSGASSRDPREVQNLFVAPSLAERVGMPLVPLKHRYAICRDLADALAFLHRHGVVFGDINAKNVLFRKATRATVMLVDCDAVRFRGSAAVTRQLNAPDWEPPEGGGVLTEATDLFKLGLAVLRVLNPGAQASTSRDPRRADPLLTIGKGRELLRAALSADPRQRPAAVQWRNYFADLAGMEPTELLRRLS</sequence>
<accession>A0A8J3ZGR7</accession>
<dbReference type="EC" id="2.7.11.1" evidence="4"/>
<evidence type="ECO:0000256" key="2">
    <source>
        <dbReference type="ARBA" id="ARBA00004647"/>
    </source>
</evidence>
<dbReference type="GO" id="GO:0005813">
    <property type="term" value="C:centrosome"/>
    <property type="evidence" value="ECO:0007669"/>
    <property type="project" value="UniProtKB-SubCell"/>
</dbReference>
<dbReference type="GO" id="GO:0000922">
    <property type="term" value="C:spindle pole"/>
    <property type="evidence" value="ECO:0007669"/>
    <property type="project" value="UniProtKB-SubCell"/>
</dbReference>
<evidence type="ECO:0000256" key="6">
    <source>
        <dbReference type="ARBA" id="ARBA00022679"/>
    </source>
</evidence>
<dbReference type="Proteomes" id="UP000612585">
    <property type="component" value="Unassembled WGS sequence"/>
</dbReference>
<evidence type="ECO:0000256" key="7">
    <source>
        <dbReference type="ARBA" id="ARBA00022741"/>
    </source>
</evidence>
<proteinExistence type="inferred from homology"/>
<feature type="domain" description="Protein kinase" evidence="11">
    <location>
        <begin position="15"/>
        <end position="287"/>
    </location>
</feature>
<organism evidence="12 13">
    <name type="scientific">Virgisporangium aurantiacum</name>
    <dbReference type="NCBI Taxonomy" id="175570"/>
    <lineage>
        <taxon>Bacteria</taxon>
        <taxon>Bacillati</taxon>
        <taxon>Actinomycetota</taxon>
        <taxon>Actinomycetes</taxon>
        <taxon>Micromonosporales</taxon>
        <taxon>Micromonosporaceae</taxon>
        <taxon>Virgisporangium</taxon>
    </lineage>
</organism>
<evidence type="ECO:0000256" key="9">
    <source>
        <dbReference type="ARBA" id="ARBA00022840"/>
    </source>
</evidence>
<dbReference type="PANTHER" id="PTHR43289:SF6">
    <property type="entry name" value="SERINE_THREONINE-PROTEIN KINASE NEKL-3"/>
    <property type="match status" value="1"/>
</dbReference>
<dbReference type="Pfam" id="PF07714">
    <property type="entry name" value="PK_Tyr_Ser-Thr"/>
    <property type="match status" value="1"/>
</dbReference>
<evidence type="ECO:0000256" key="3">
    <source>
        <dbReference type="ARBA" id="ARBA00010886"/>
    </source>
</evidence>
<evidence type="ECO:0000256" key="8">
    <source>
        <dbReference type="ARBA" id="ARBA00022777"/>
    </source>
</evidence>
<dbReference type="InterPro" id="IPR011009">
    <property type="entry name" value="Kinase-like_dom_sf"/>
</dbReference>
<dbReference type="PANTHER" id="PTHR43289">
    <property type="entry name" value="MITOGEN-ACTIVATED PROTEIN KINASE KINASE KINASE 20-RELATED"/>
    <property type="match status" value="1"/>
</dbReference>